<sequence>MPAGSGITTDTAKVHNGDAALALSVSLEAMHQGFKQGEEVTLLQKIDLMILSFLAVCYALYYGSGSRATKGKRRSDSWLYVKIDKPILSYAAIFGIEDDLNLSDTEYSWLSSVFWAHLLLSGQLV</sequence>
<dbReference type="Proteomes" id="UP001149163">
    <property type="component" value="Unassembled WGS sequence"/>
</dbReference>
<feature type="transmembrane region" description="Helical" evidence="1">
    <location>
        <begin position="46"/>
        <end position="64"/>
    </location>
</feature>
<comment type="caution">
    <text evidence="2">The sequence shown here is derived from an EMBL/GenBank/DDBJ whole genome shotgun (WGS) entry which is preliminary data.</text>
</comment>
<dbReference type="AlphaFoldDB" id="A0A9W9I0M9"/>
<keyword evidence="1" id="KW-0472">Membrane</keyword>
<dbReference type="OrthoDB" id="5420113at2759"/>
<evidence type="ECO:0000313" key="2">
    <source>
        <dbReference type="EMBL" id="KAJ5160947.1"/>
    </source>
</evidence>
<keyword evidence="1" id="KW-0812">Transmembrane</keyword>
<accession>A0A9W9I0M9</accession>
<protein>
    <submittedName>
        <fullName evidence="2">Uncharacterized protein</fullName>
    </submittedName>
</protein>
<evidence type="ECO:0000313" key="3">
    <source>
        <dbReference type="Proteomes" id="UP001149163"/>
    </source>
</evidence>
<name>A0A9W9I0M9_9EURO</name>
<dbReference type="GeneID" id="81429251"/>
<reference evidence="2" key="1">
    <citation type="submission" date="2022-11" db="EMBL/GenBank/DDBJ databases">
        <authorList>
            <person name="Petersen C."/>
        </authorList>
    </citation>
    <scope>NUCLEOTIDE SEQUENCE</scope>
    <source>
        <strain evidence="2">IBT 26290</strain>
    </source>
</reference>
<organism evidence="2 3">
    <name type="scientific">Penicillium canariense</name>
    <dbReference type="NCBI Taxonomy" id="189055"/>
    <lineage>
        <taxon>Eukaryota</taxon>
        <taxon>Fungi</taxon>
        <taxon>Dikarya</taxon>
        <taxon>Ascomycota</taxon>
        <taxon>Pezizomycotina</taxon>
        <taxon>Eurotiomycetes</taxon>
        <taxon>Eurotiomycetidae</taxon>
        <taxon>Eurotiales</taxon>
        <taxon>Aspergillaceae</taxon>
        <taxon>Penicillium</taxon>
    </lineage>
</organism>
<gene>
    <name evidence="2" type="ORF">N7482_007951</name>
</gene>
<dbReference type="RefSeq" id="XP_056542504.1">
    <property type="nucleotide sequence ID" value="XM_056690075.1"/>
</dbReference>
<evidence type="ECO:0000256" key="1">
    <source>
        <dbReference type="SAM" id="Phobius"/>
    </source>
</evidence>
<proteinExistence type="predicted"/>
<dbReference type="EMBL" id="JAPQKN010000004">
    <property type="protein sequence ID" value="KAJ5160947.1"/>
    <property type="molecule type" value="Genomic_DNA"/>
</dbReference>
<keyword evidence="3" id="KW-1185">Reference proteome</keyword>
<keyword evidence="1" id="KW-1133">Transmembrane helix</keyword>
<reference evidence="2" key="2">
    <citation type="journal article" date="2023" name="IMA Fungus">
        <title>Comparative genomic study of the Penicillium genus elucidates a diverse pangenome and 15 lateral gene transfer events.</title>
        <authorList>
            <person name="Petersen C."/>
            <person name="Sorensen T."/>
            <person name="Nielsen M.R."/>
            <person name="Sondergaard T.E."/>
            <person name="Sorensen J.L."/>
            <person name="Fitzpatrick D.A."/>
            <person name="Frisvad J.C."/>
            <person name="Nielsen K.L."/>
        </authorList>
    </citation>
    <scope>NUCLEOTIDE SEQUENCE</scope>
    <source>
        <strain evidence="2">IBT 26290</strain>
    </source>
</reference>